<proteinExistence type="predicted"/>
<dbReference type="Pfam" id="PF04612">
    <property type="entry name" value="T2SSM"/>
    <property type="match status" value="1"/>
</dbReference>
<evidence type="ECO:0000256" key="1">
    <source>
        <dbReference type="SAM" id="MobiDB-lite"/>
    </source>
</evidence>
<dbReference type="EMBL" id="CP136921">
    <property type="protein sequence ID" value="WOO31974.1"/>
    <property type="molecule type" value="Genomic_DNA"/>
</dbReference>
<keyword evidence="3" id="KW-1185">Reference proteome</keyword>
<dbReference type="InterPro" id="IPR007690">
    <property type="entry name" value="T2SS_GspM"/>
</dbReference>
<gene>
    <name evidence="2" type="primary">gspM</name>
    <name evidence="2" type="ORF">P4826_16460</name>
</gene>
<organism evidence="2 3">
    <name type="scientific">Diaphorobacter limosus</name>
    <dbReference type="NCBI Taxonomy" id="3036128"/>
    <lineage>
        <taxon>Bacteria</taxon>
        <taxon>Pseudomonadati</taxon>
        <taxon>Pseudomonadota</taxon>
        <taxon>Betaproteobacteria</taxon>
        <taxon>Burkholderiales</taxon>
        <taxon>Comamonadaceae</taxon>
        <taxon>Diaphorobacter</taxon>
    </lineage>
</organism>
<reference evidence="2 3" key="1">
    <citation type="submission" date="2023-03" db="EMBL/GenBank/DDBJ databases">
        <title>Diaphorobacter basophil sp. nov., isolated from a sewage-treatment plant.</title>
        <authorList>
            <person name="Yang K."/>
        </authorList>
    </citation>
    <scope>NUCLEOTIDE SEQUENCE [LARGE SCALE GENOMIC DNA]</scope>
    <source>
        <strain evidence="2 3">Y-1</strain>
    </source>
</reference>
<feature type="region of interest" description="Disordered" evidence="1">
    <location>
        <begin position="154"/>
        <end position="177"/>
    </location>
</feature>
<accession>A0ABZ0J2P8</accession>
<dbReference type="Proteomes" id="UP001303211">
    <property type="component" value="Chromosome"/>
</dbReference>
<protein>
    <submittedName>
        <fullName evidence="2">Type II secretion system protein GspM</fullName>
    </submittedName>
</protein>
<name>A0ABZ0J2P8_9BURK</name>
<dbReference type="RefSeq" id="WP_317701443.1">
    <property type="nucleotide sequence ID" value="NZ_CP136921.1"/>
</dbReference>
<sequence>MNPNAMPPPRAMAAALRQHWASLAPREQTLVLAAATVLGLALLWSLLLAPALAQLRASPARHAALDAQLQQMQALQAQALHLKDIPRPTGNETLPVLWRSLGQQLSAGTQMSTTGDRAAITLKDVPPEALAQWLAQVRSTTRAVPTEARLMRNTASTGGASPPAPWNGTLTLALPPN</sequence>
<evidence type="ECO:0000313" key="3">
    <source>
        <dbReference type="Proteomes" id="UP001303211"/>
    </source>
</evidence>
<evidence type="ECO:0000313" key="2">
    <source>
        <dbReference type="EMBL" id="WOO31974.1"/>
    </source>
</evidence>